<protein>
    <recommendedName>
        <fullName evidence="3">Dihydroorotate dehydrogenase</fullName>
    </recommendedName>
</protein>
<dbReference type="STRING" id="254406.SAMN04488042_107176"/>
<name>A0A1I4QXQ4_9RHOB</name>
<proteinExistence type="predicted"/>
<evidence type="ECO:0000313" key="2">
    <source>
        <dbReference type="Proteomes" id="UP000199144"/>
    </source>
</evidence>
<reference evidence="1 2" key="1">
    <citation type="submission" date="2016-10" db="EMBL/GenBank/DDBJ databases">
        <authorList>
            <person name="de Groot N.N."/>
        </authorList>
    </citation>
    <scope>NUCLEOTIDE SEQUENCE [LARGE SCALE GENOMIC DNA]</scope>
    <source>
        <strain evidence="1 2">DSM 15283</strain>
    </source>
</reference>
<accession>A0A1I4QXQ4</accession>
<organism evidence="1 2">
    <name type="scientific">Shimia aestuarii</name>
    <dbReference type="NCBI Taxonomy" id="254406"/>
    <lineage>
        <taxon>Bacteria</taxon>
        <taxon>Pseudomonadati</taxon>
        <taxon>Pseudomonadota</taxon>
        <taxon>Alphaproteobacteria</taxon>
        <taxon>Rhodobacterales</taxon>
        <taxon>Roseobacteraceae</taxon>
    </lineage>
</organism>
<evidence type="ECO:0000313" key="1">
    <source>
        <dbReference type="EMBL" id="SFM44872.1"/>
    </source>
</evidence>
<keyword evidence="2" id="KW-1185">Reference proteome</keyword>
<gene>
    <name evidence="1" type="ORF">SAMN04488042_107176</name>
</gene>
<dbReference type="EMBL" id="FOTQ01000007">
    <property type="protein sequence ID" value="SFM44872.1"/>
    <property type="molecule type" value="Genomic_DNA"/>
</dbReference>
<evidence type="ECO:0008006" key="3">
    <source>
        <dbReference type="Google" id="ProtNLM"/>
    </source>
</evidence>
<sequence length="113" mass="11593">MLDALFDAAREDVAATPSASLMARVLEDASALQKIAEPGAVQGRRDGFWRALLRNLGGWPSVGGLATAAVAGLWIGIAGSTSQIGSTLGAQVLSGGQDAVLSEFDNSYAFLLD</sequence>
<dbReference type="Proteomes" id="UP000199144">
    <property type="component" value="Unassembled WGS sequence"/>
</dbReference>
<dbReference type="AlphaFoldDB" id="A0A1I4QXQ4"/>